<dbReference type="InterPro" id="IPR019734">
    <property type="entry name" value="TPR_rpt"/>
</dbReference>
<dbReference type="InterPro" id="IPR011990">
    <property type="entry name" value="TPR-like_helical_dom_sf"/>
</dbReference>
<proteinExistence type="inferred from homology"/>
<dbReference type="GO" id="GO:0016560">
    <property type="term" value="P:protein import into peroxisome matrix, docking"/>
    <property type="evidence" value="ECO:0007669"/>
    <property type="project" value="TreeGrafter"/>
</dbReference>
<dbReference type="PANTHER" id="PTHR10130">
    <property type="entry name" value="PEROXISOMAL TARGETING SIGNAL 1 RECEPTOR PEX5"/>
    <property type="match status" value="1"/>
</dbReference>
<evidence type="ECO:0000313" key="8">
    <source>
        <dbReference type="Proteomes" id="UP000322225"/>
    </source>
</evidence>
<comment type="subcellular location">
    <subcellularLocation>
        <location evidence="1">Cytoplasm</location>
    </subcellularLocation>
</comment>
<dbReference type="AlphaFoldDB" id="A0A5M6C792"/>
<dbReference type="RefSeq" id="XP_031863679.1">
    <property type="nucleotide sequence ID" value="XM_032002122.1"/>
</dbReference>
<dbReference type="OrthoDB" id="10006023at2759"/>
<dbReference type="SUPFAM" id="SSF48452">
    <property type="entry name" value="TPR-like"/>
    <property type="match status" value="1"/>
</dbReference>
<name>A0A5M6C792_9TREE</name>
<keyword evidence="8" id="KW-1185">Reference proteome</keyword>
<sequence length="701" mass="76908">MQSLLGGADCSTSSNPLKQVLQREGVDNSLFKDRLASVPGPSSQSGFRPSFPHHASAPAAAPALHANPTPHPFNLSHLSAALSQTNGPALAHHPDQFDAQWDRARVNGHVALPSRAGPMFAPPGQAQGSGSQQQQQWRPVQERSAWSNDFQSMDINGKGKARAHTPETSMSTYQHQQQQPASMMGMSSFRSQMPYQPSFTPMYNPSPYGGAEVHGQSQLPPSTSAAMTMDESKMEELFARAEEDWMKAEAQEAGQNGKTKEEEAVVEKQAEQEEEQEVVREAKGDFDAVWESLRPEAERLGKLAEWEKDFSQFTNDEDDLFETLNESLNRPDVGQMPLEDQLDFGQFGLGNGISDDLFRTDDGVPSLKRYEYASPTAHDNLAPAALWAEANHILSSGGPLSTAATMLESFIRRATSEDREQLGVSRTEAWSLLGRVHAMDEKEEKALAAFDEGRKVLEEEGVRGKEAIAGEMLTNLAISYVNESLDLAALTTLHQFLRLLHPAHAGPAPSQSSLAMDENTSPWSLHQNMTNSFLALAREQYQGQKGTVDPDVQVGLGTLYYMMGEYGQARDCWVAALGERPDDYLLWNRLGATLANGGSSEEAVDAYRRALELKPTFTRAIFNLGVACLNIGVHKEAAEHFLAALSLHPSQRDSSDAQIYDSGTLWSTLRRSLVAMDMPDLADKAKPGTDLNVFRQAGFEF</sequence>
<reference evidence="7" key="2">
    <citation type="submission" date="2024-01" db="EMBL/GenBank/DDBJ databases">
        <title>Comparative genomics of Cryptococcus and Kwoniella reveals pathogenesis evolution and contrasting modes of karyotype evolution via chromosome fusion or intercentromeric recombination.</title>
        <authorList>
            <person name="Coelho M.A."/>
            <person name="David-Palma M."/>
            <person name="Shea T."/>
            <person name="Bowers K."/>
            <person name="McGinley-Smith S."/>
            <person name="Mohammad A.W."/>
            <person name="Gnirke A."/>
            <person name="Yurkov A.M."/>
            <person name="Nowrousian M."/>
            <person name="Sun S."/>
            <person name="Cuomo C.A."/>
            <person name="Heitman J."/>
        </authorList>
    </citation>
    <scope>NUCLEOTIDE SEQUENCE</scope>
    <source>
        <strain evidence="7">CBS 12478</strain>
    </source>
</reference>
<keyword evidence="4" id="KW-0677">Repeat</keyword>
<protein>
    <submittedName>
        <fullName evidence="7">Uncharacterized protein</fullName>
    </submittedName>
</protein>
<dbReference type="Proteomes" id="UP000322225">
    <property type="component" value="Chromosome 13"/>
</dbReference>
<keyword evidence="3" id="KW-0963">Cytoplasm</keyword>
<reference evidence="7" key="1">
    <citation type="submission" date="2017-08" db="EMBL/GenBank/DDBJ databases">
        <authorList>
            <person name="Cuomo C."/>
            <person name="Billmyre B."/>
            <person name="Heitman J."/>
        </authorList>
    </citation>
    <scope>NUCLEOTIDE SEQUENCE</scope>
    <source>
        <strain evidence="7">CBS 12478</strain>
    </source>
</reference>
<dbReference type="PANTHER" id="PTHR10130:SF9">
    <property type="entry name" value="PEROXISOMAL TARGETING SIGNAL RECEPTOR"/>
    <property type="match status" value="1"/>
</dbReference>
<feature type="compositionally biased region" description="Low complexity" evidence="6">
    <location>
        <begin position="49"/>
        <end position="68"/>
    </location>
</feature>
<dbReference type="InterPro" id="IPR024111">
    <property type="entry name" value="PEX5/PEX5L"/>
</dbReference>
<accession>A0A5M6C792</accession>
<dbReference type="GeneID" id="43586232"/>
<dbReference type="Pfam" id="PF13432">
    <property type="entry name" value="TPR_16"/>
    <property type="match status" value="1"/>
</dbReference>
<dbReference type="KEGG" id="ksn:43586232"/>
<dbReference type="GO" id="GO:0005778">
    <property type="term" value="C:peroxisomal membrane"/>
    <property type="evidence" value="ECO:0007669"/>
    <property type="project" value="TreeGrafter"/>
</dbReference>
<evidence type="ECO:0000313" key="7">
    <source>
        <dbReference type="EMBL" id="WWD22321.1"/>
    </source>
</evidence>
<dbReference type="PROSITE" id="PS50005">
    <property type="entry name" value="TPR"/>
    <property type="match status" value="3"/>
</dbReference>
<evidence type="ECO:0000256" key="1">
    <source>
        <dbReference type="ARBA" id="ARBA00004496"/>
    </source>
</evidence>
<evidence type="ECO:0000256" key="2">
    <source>
        <dbReference type="ARBA" id="ARBA00005348"/>
    </source>
</evidence>
<organism evidence="7 8">
    <name type="scientific">Kwoniella shandongensis</name>
    <dbReference type="NCBI Taxonomy" id="1734106"/>
    <lineage>
        <taxon>Eukaryota</taxon>
        <taxon>Fungi</taxon>
        <taxon>Dikarya</taxon>
        <taxon>Basidiomycota</taxon>
        <taxon>Agaricomycotina</taxon>
        <taxon>Tremellomycetes</taxon>
        <taxon>Tremellales</taxon>
        <taxon>Cryptococcaceae</taxon>
        <taxon>Kwoniella</taxon>
    </lineage>
</organism>
<feature type="region of interest" description="Disordered" evidence="6">
    <location>
        <begin position="33"/>
        <end position="68"/>
    </location>
</feature>
<dbReference type="SMART" id="SM00028">
    <property type="entry name" value="TPR"/>
    <property type="match status" value="4"/>
</dbReference>
<dbReference type="GO" id="GO:0005829">
    <property type="term" value="C:cytosol"/>
    <property type="evidence" value="ECO:0007669"/>
    <property type="project" value="TreeGrafter"/>
</dbReference>
<gene>
    <name evidence="7" type="ORF">CI109_106812</name>
</gene>
<evidence type="ECO:0000256" key="4">
    <source>
        <dbReference type="ARBA" id="ARBA00022737"/>
    </source>
</evidence>
<dbReference type="Gene3D" id="1.25.40.10">
    <property type="entry name" value="Tetratricopeptide repeat domain"/>
    <property type="match status" value="1"/>
</dbReference>
<dbReference type="GO" id="GO:0005052">
    <property type="term" value="F:peroxisome matrix targeting signal-1 binding"/>
    <property type="evidence" value="ECO:0007669"/>
    <property type="project" value="TreeGrafter"/>
</dbReference>
<evidence type="ECO:0000256" key="6">
    <source>
        <dbReference type="SAM" id="MobiDB-lite"/>
    </source>
</evidence>
<evidence type="ECO:0000256" key="3">
    <source>
        <dbReference type="ARBA" id="ARBA00022490"/>
    </source>
</evidence>
<comment type="similarity">
    <text evidence="2">Belongs to the peroxisomal targeting signal receptor family.</text>
</comment>
<evidence type="ECO:0000256" key="5">
    <source>
        <dbReference type="ARBA" id="ARBA00022803"/>
    </source>
</evidence>
<dbReference type="EMBL" id="CP144063">
    <property type="protein sequence ID" value="WWD22321.1"/>
    <property type="molecule type" value="Genomic_DNA"/>
</dbReference>
<feature type="region of interest" description="Disordered" evidence="6">
    <location>
        <begin position="1"/>
        <end position="20"/>
    </location>
</feature>
<keyword evidence="5" id="KW-0802">TPR repeat</keyword>